<comment type="subcellular location">
    <subcellularLocation>
        <location evidence="1">Membrane</location>
        <topology evidence="1">Multi-pass membrane protein</topology>
    </subcellularLocation>
</comment>
<dbReference type="Gene3D" id="1.20.1280.290">
    <property type="match status" value="2"/>
</dbReference>
<keyword evidence="4 6" id="KW-0472">Membrane</keyword>
<evidence type="ECO:0000256" key="5">
    <source>
        <dbReference type="SAM" id="MobiDB-lite"/>
    </source>
</evidence>
<evidence type="ECO:0000256" key="4">
    <source>
        <dbReference type="ARBA" id="ARBA00023136"/>
    </source>
</evidence>
<evidence type="ECO:0000256" key="2">
    <source>
        <dbReference type="ARBA" id="ARBA00022692"/>
    </source>
</evidence>
<protein>
    <recommendedName>
        <fullName evidence="9">PQ loop repeat protein</fullName>
    </recommendedName>
</protein>
<gene>
    <name evidence="7" type="ORF">KVV02_007820</name>
</gene>
<feature type="transmembrane region" description="Helical" evidence="6">
    <location>
        <begin position="112"/>
        <end position="133"/>
    </location>
</feature>
<dbReference type="GO" id="GO:0016020">
    <property type="term" value="C:membrane"/>
    <property type="evidence" value="ECO:0007669"/>
    <property type="project" value="UniProtKB-SubCell"/>
</dbReference>
<reference evidence="7" key="1">
    <citation type="submission" date="2021-07" db="EMBL/GenBank/DDBJ databases">
        <title>Draft genome of Mortierella alpina, strain LL118, isolated from an aspen leaf litter sample.</title>
        <authorList>
            <person name="Yang S."/>
            <person name="Vinatzer B.A."/>
        </authorList>
    </citation>
    <scope>NUCLEOTIDE SEQUENCE</scope>
    <source>
        <strain evidence="7">LL118</strain>
    </source>
</reference>
<dbReference type="EMBL" id="JAIFTL010000099">
    <property type="protein sequence ID" value="KAG9323495.1"/>
    <property type="molecule type" value="Genomic_DNA"/>
</dbReference>
<feature type="transmembrane region" description="Helical" evidence="6">
    <location>
        <begin position="38"/>
        <end position="59"/>
    </location>
</feature>
<feature type="compositionally biased region" description="Basic and acidic residues" evidence="5">
    <location>
        <begin position="314"/>
        <end position="324"/>
    </location>
</feature>
<dbReference type="PANTHER" id="PTHR16201:SF11">
    <property type="entry name" value="PQ-LOOP REPEAT-CONTAINING PROTEIN"/>
    <property type="match status" value="1"/>
</dbReference>
<dbReference type="PANTHER" id="PTHR16201">
    <property type="entry name" value="SEVEN TRANSMEMBRANE PROTEIN 1-RELATED"/>
    <property type="match status" value="1"/>
</dbReference>
<feature type="transmembrane region" description="Helical" evidence="6">
    <location>
        <begin position="227"/>
        <end position="251"/>
    </location>
</feature>
<feature type="transmembrane region" description="Helical" evidence="6">
    <location>
        <begin position="161"/>
        <end position="184"/>
    </location>
</feature>
<dbReference type="Proteomes" id="UP000717515">
    <property type="component" value="Unassembled WGS sequence"/>
</dbReference>
<feature type="region of interest" description="Disordered" evidence="5">
    <location>
        <begin position="301"/>
        <end position="324"/>
    </location>
</feature>
<evidence type="ECO:0000313" key="7">
    <source>
        <dbReference type="EMBL" id="KAG9323495.1"/>
    </source>
</evidence>
<sequence length="324" mass="35936">MWLSPLSFGGAHTLLPAPGAPRQPQPGECIANHSDFELALSLFILVGMVVSYLPQHFRIIHKGTSEGISPWFLLLGCISASSTFLNIIILQWKVILCCKVLNLGPCLESTLGIAQLGVQFVMFSLVFVLYLIYYPADKKALELARAPRDSFLPDRSEEWTISVWIAHIVAGHLVVCLLVTVYLLKFVGGPENHWTSAWATFLGITSVLLATIQYVPQIIRTFRRKSVGALSIPMMMMQTPGAALLTLSLALRPGANWTTWIVYAVTGCLQGTLLVMCIYYHFRAKSHGYGAFDTAETEPLLVTEDGTEPRRRHHEPDARPNSRT</sequence>
<feature type="transmembrane region" description="Helical" evidence="6">
    <location>
        <begin position="71"/>
        <end position="92"/>
    </location>
</feature>
<keyword evidence="2 6" id="KW-0812">Transmembrane</keyword>
<feature type="transmembrane region" description="Helical" evidence="6">
    <location>
        <begin position="196"/>
        <end position="215"/>
    </location>
</feature>
<proteinExistence type="predicted"/>
<accession>A0A9P8A4X8</accession>
<evidence type="ECO:0000256" key="1">
    <source>
        <dbReference type="ARBA" id="ARBA00004141"/>
    </source>
</evidence>
<evidence type="ECO:0000313" key="8">
    <source>
        <dbReference type="Proteomes" id="UP000717515"/>
    </source>
</evidence>
<dbReference type="AlphaFoldDB" id="A0A9P8A4X8"/>
<name>A0A9P8A4X8_MORAP</name>
<dbReference type="Pfam" id="PF04193">
    <property type="entry name" value="PQ-loop"/>
    <property type="match status" value="2"/>
</dbReference>
<dbReference type="SMART" id="SM00679">
    <property type="entry name" value="CTNS"/>
    <property type="match status" value="2"/>
</dbReference>
<dbReference type="InterPro" id="IPR051415">
    <property type="entry name" value="LAAT-1"/>
</dbReference>
<dbReference type="InterPro" id="IPR006603">
    <property type="entry name" value="PQ-loop_rpt"/>
</dbReference>
<keyword evidence="3 6" id="KW-1133">Transmembrane helix</keyword>
<organism evidence="7 8">
    <name type="scientific">Mortierella alpina</name>
    <name type="common">Oleaginous fungus</name>
    <name type="synonym">Mortierella renispora</name>
    <dbReference type="NCBI Taxonomy" id="64518"/>
    <lineage>
        <taxon>Eukaryota</taxon>
        <taxon>Fungi</taxon>
        <taxon>Fungi incertae sedis</taxon>
        <taxon>Mucoromycota</taxon>
        <taxon>Mortierellomycotina</taxon>
        <taxon>Mortierellomycetes</taxon>
        <taxon>Mortierellales</taxon>
        <taxon>Mortierellaceae</taxon>
        <taxon>Mortierella</taxon>
    </lineage>
</organism>
<evidence type="ECO:0000256" key="3">
    <source>
        <dbReference type="ARBA" id="ARBA00022989"/>
    </source>
</evidence>
<comment type="caution">
    <text evidence="7">The sequence shown here is derived from an EMBL/GenBank/DDBJ whole genome shotgun (WGS) entry which is preliminary data.</text>
</comment>
<evidence type="ECO:0000256" key="6">
    <source>
        <dbReference type="SAM" id="Phobius"/>
    </source>
</evidence>
<feature type="transmembrane region" description="Helical" evidence="6">
    <location>
        <begin position="257"/>
        <end position="282"/>
    </location>
</feature>
<evidence type="ECO:0008006" key="9">
    <source>
        <dbReference type="Google" id="ProtNLM"/>
    </source>
</evidence>